<dbReference type="Gramene" id="TVU25671">
    <property type="protein sequence ID" value="TVU25671"/>
    <property type="gene ID" value="EJB05_28176"/>
</dbReference>
<reference evidence="2 3" key="1">
    <citation type="journal article" date="2019" name="Sci. Rep.">
        <title>A high-quality genome of Eragrostis curvula grass provides insights into Poaceae evolution and supports new strategies to enhance forage quality.</title>
        <authorList>
            <person name="Carballo J."/>
            <person name="Santos B.A.C.M."/>
            <person name="Zappacosta D."/>
            <person name="Garbus I."/>
            <person name="Selva J.P."/>
            <person name="Gallo C.A."/>
            <person name="Diaz A."/>
            <person name="Albertini E."/>
            <person name="Caccamo M."/>
            <person name="Echenique V."/>
        </authorList>
    </citation>
    <scope>NUCLEOTIDE SEQUENCE [LARGE SCALE GENOMIC DNA]</scope>
    <source>
        <strain evidence="3">cv. Victoria</strain>
        <tissue evidence="2">Leaf</tissue>
    </source>
</reference>
<evidence type="ECO:0000313" key="3">
    <source>
        <dbReference type="Proteomes" id="UP000324897"/>
    </source>
</evidence>
<evidence type="ECO:0000256" key="1">
    <source>
        <dbReference type="SAM" id="MobiDB-lite"/>
    </source>
</evidence>
<protein>
    <submittedName>
        <fullName evidence="2">Uncharacterized protein</fullName>
    </submittedName>
</protein>
<accession>A0A5J9UQW6</accession>
<feature type="region of interest" description="Disordered" evidence="1">
    <location>
        <begin position="69"/>
        <end position="108"/>
    </location>
</feature>
<feature type="non-terminal residue" evidence="2">
    <location>
        <position position="1"/>
    </location>
</feature>
<proteinExistence type="predicted"/>
<name>A0A5J9UQW6_9POAL</name>
<sequence>MRAAALAIKGGARERRRGGRPQLRPQASEEMMELRVQRLSMARTSAWYCSLLARGTGGASGQRRRGMVELIQAPSPCRSRDLDRRSEKESEEKKRQQNLQRFTKQKKKGRMRWDFSRCTIMTTTGSIYLSEIMTGKCIAKFDANDPALSVALAELVAPISPESETPSRSSEGRSFLPCSMMRT</sequence>
<gene>
    <name evidence="2" type="ORF">EJB05_28176</name>
</gene>
<keyword evidence="3" id="KW-1185">Reference proteome</keyword>
<evidence type="ECO:0000313" key="2">
    <source>
        <dbReference type="EMBL" id="TVU25671.1"/>
    </source>
</evidence>
<feature type="region of interest" description="Disordered" evidence="1">
    <location>
        <begin position="1"/>
        <end position="28"/>
    </location>
</feature>
<comment type="caution">
    <text evidence="2">The sequence shown here is derived from an EMBL/GenBank/DDBJ whole genome shotgun (WGS) entry which is preliminary data.</text>
</comment>
<organism evidence="2 3">
    <name type="scientific">Eragrostis curvula</name>
    <name type="common">weeping love grass</name>
    <dbReference type="NCBI Taxonomy" id="38414"/>
    <lineage>
        <taxon>Eukaryota</taxon>
        <taxon>Viridiplantae</taxon>
        <taxon>Streptophyta</taxon>
        <taxon>Embryophyta</taxon>
        <taxon>Tracheophyta</taxon>
        <taxon>Spermatophyta</taxon>
        <taxon>Magnoliopsida</taxon>
        <taxon>Liliopsida</taxon>
        <taxon>Poales</taxon>
        <taxon>Poaceae</taxon>
        <taxon>PACMAD clade</taxon>
        <taxon>Chloridoideae</taxon>
        <taxon>Eragrostideae</taxon>
        <taxon>Eragrostidinae</taxon>
        <taxon>Eragrostis</taxon>
    </lineage>
</organism>
<feature type="compositionally biased region" description="Basic and acidic residues" evidence="1">
    <location>
        <begin position="78"/>
        <end position="95"/>
    </location>
</feature>
<dbReference type="Proteomes" id="UP000324897">
    <property type="component" value="Chromosome 2"/>
</dbReference>
<feature type="compositionally biased region" description="Low complexity" evidence="1">
    <location>
        <begin position="160"/>
        <end position="174"/>
    </location>
</feature>
<feature type="region of interest" description="Disordered" evidence="1">
    <location>
        <begin position="160"/>
        <end position="183"/>
    </location>
</feature>
<dbReference type="EMBL" id="RWGY01000013">
    <property type="protein sequence ID" value="TVU25671.1"/>
    <property type="molecule type" value="Genomic_DNA"/>
</dbReference>
<dbReference type="AlphaFoldDB" id="A0A5J9UQW6"/>